<protein>
    <submittedName>
        <fullName evidence="1">DUF29 domain-containing protein</fullName>
    </submittedName>
</protein>
<organism evidence="1 2">
    <name type="scientific">Aerosakkonema funiforme FACHB-1375</name>
    <dbReference type="NCBI Taxonomy" id="2949571"/>
    <lineage>
        <taxon>Bacteria</taxon>
        <taxon>Bacillati</taxon>
        <taxon>Cyanobacteriota</taxon>
        <taxon>Cyanophyceae</taxon>
        <taxon>Oscillatoriophycideae</taxon>
        <taxon>Aerosakkonematales</taxon>
        <taxon>Aerosakkonemataceae</taxon>
        <taxon>Aerosakkonema</taxon>
    </lineage>
</organism>
<name>A0A926VEJ6_9CYAN</name>
<dbReference type="InterPro" id="IPR002636">
    <property type="entry name" value="DUF29"/>
</dbReference>
<gene>
    <name evidence="1" type="ORF">H6G03_13780</name>
</gene>
<proteinExistence type="predicted"/>
<evidence type="ECO:0000313" key="1">
    <source>
        <dbReference type="EMBL" id="MBD2182160.1"/>
    </source>
</evidence>
<dbReference type="AlphaFoldDB" id="A0A926VEJ6"/>
<dbReference type="PANTHER" id="PTHR34235">
    <property type="entry name" value="SLR1203 PROTEIN-RELATED"/>
    <property type="match status" value="1"/>
</dbReference>
<comment type="caution">
    <text evidence="1">The sequence shown here is derived from an EMBL/GenBank/DDBJ whole genome shotgun (WGS) entry which is preliminary data.</text>
</comment>
<dbReference type="EMBL" id="JACJPW010000032">
    <property type="protein sequence ID" value="MBD2182160.1"/>
    <property type="molecule type" value="Genomic_DNA"/>
</dbReference>
<accession>A0A926VEJ6</accession>
<reference evidence="1" key="2">
    <citation type="submission" date="2020-08" db="EMBL/GenBank/DDBJ databases">
        <authorList>
            <person name="Chen M."/>
            <person name="Teng W."/>
            <person name="Zhao L."/>
            <person name="Hu C."/>
            <person name="Zhou Y."/>
            <person name="Han B."/>
            <person name="Song L."/>
            <person name="Shu W."/>
        </authorList>
    </citation>
    <scope>NUCLEOTIDE SEQUENCE</scope>
    <source>
        <strain evidence="1">FACHB-1375</strain>
    </source>
</reference>
<evidence type="ECO:0000313" key="2">
    <source>
        <dbReference type="Proteomes" id="UP000641646"/>
    </source>
</evidence>
<dbReference type="Gene3D" id="1.20.1220.20">
    <property type="entry name" value="Uncharcterised protein PF01724"/>
    <property type="match status" value="1"/>
</dbReference>
<keyword evidence="2" id="KW-1185">Reference proteome</keyword>
<dbReference type="PANTHER" id="PTHR34235:SF4">
    <property type="entry name" value="SLR0291 PROTEIN"/>
    <property type="match status" value="1"/>
</dbReference>
<dbReference type="RefSeq" id="WP_190464973.1">
    <property type="nucleotide sequence ID" value="NZ_JACJPW010000032.1"/>
</dbReference>
<dbReference type="Pfam" id="PF01724">
    <property type="entry name" value="DUF29"/>
    <property type="match status" value="1"/>
</dbReference>
<reference evidence="1" key="1">
    <citation type="journal article" date="2015" name="ISME J.">
        <title>Draft Genome Sequence of Streptomyces incarnatus NRRL8089, which Produces the Nucleoside Antibiotic Sinefungin.</title>
        <authorList>
            <person name="Oshima K."/>
            <person name="Hattori M."/>
            <person name="Shimizu H."/>
            <person name="Fukuda K."/>
            <person name="Nemoto M."/>
            <person name="Inagaki K."/>
            <person name="Tamura T."/>
        </authorList>
    </citation>
    <scope>NUCLEOTIDE SEQUENCE</scope>
    <source>
        <strain evidence="1">FACHB-1375</strain>
    </source>
</reference>
<dbReference type="Proteomes" id="UP000641646">
    <property type="component" value="Unassembled WGS sequence"/>
</dbReference>
<sequence>MTHNLSDIESKTSQLYETDFYAWTQAQAKFLRDRKWDFLDIANLVEEIESLGNQERQELRNCLGVLLGHLLKWEFQPSHRSKSWVATIREQRRRILEKLEDNPSLKPFLPEAIEKAYRDGVDLAVRETPLDYEDFPAECPYSLAQVLDSQFFPGEQIE</sequence>